<protein>
    <submittedName>
        <fullName evidence="1">Uncharacterized protein</fullName>
    </submittedName>
</protein>
<dbReference type="Proteomes" id="UP000034664">
    <property type="component" value="Unassembled WGS sequence"/>
</dbReference>
<sequence length="171" mass="19764">MNSVPLIIATILKYAYTRVEAEKLLSVFRLLSDAYFYQQADARMMESIIEERFRHALDTTYYFESLPELIQLAQKSSKGRIYETIHDVSDALELLPVLTLYVPTKLEHIYIATIGTWVRGTINEKILLQFIISAAYRGGCGVSWKGIMKDYSFNHFLQRESRSIQSLIQNV</sequence>
<evidence type="ECO:0000313" key="2">
    <source>
        <dbReference type="Proteomes" id="UP000034664"/>
    </source>
</evidence>
<dbReference type="EMBL" id="LBZM01000018">
    <property type="protein sequence ID" value="KKR71809.1"/>
    <property type="molecule type" value="Genomic_DNA"/>
</dbReference>
<gene>
    <name evidence="1" type="ORF">UU14_C0018G0008</name>
</gene>
<reference evidence="1 2" key="1">
    <citation type="journal article" date="2015" name="Nature">
        <title>rRNA introns, odd ribosomes, and small enigmatic genomes across a large radiation of phyla.</title>
        <authorList>
            <person name="Brown C.T."/>
            <person name="Hug L.A."/>
            <person name="Thomas B.C."/>
            <person name="Sharon I."/>
            <person name="Castelle C.J."/>
            <person name="Singh A."/>
            <person name="Wilkins M.J."/>
            <person name="Williams K.H."/>
            <person name="Banfield J.F."/>
        </authorList>
    </citation>
    <scope>NUCLEOTIDE SEQUENCE [LARGE SCALE GENOMIC DNA]</scope>
</reference>
<proteinExistence type="predicted"/>
<evidence type="ECO:0000313" key="1">
    <source>
        <dbReference type="EMBL" id="KKR71809.1"/>
    </source>
</evidence>
<name>A0A0G0T481_9BACT</name>
<accession>A0A0G0T481</accession>
<comment type="caution">
    <text evidence="1">The sequence shown here is derived from an EMBL/GenBank/DDBJ whole genome shotgun (WGS) entry which is preliminary data.</text>
</comment>
<dbReference type="AlphaFoldDB" id="A0A0G0T481"/>
<organism evidence="1 2">
    <name type="scientific">Candidatus Roizmanbacteria bacterium GW2011_GWB1_40_7</name>
    <dbReference type="NCBI Taxonomy" id="1618482"/>
    <lineage>
        <taxon>Bacteria</taxon>
        <taxon>Candidatus Roizmaniibacteriota</taxon>
    </lineage>
</organism>